<organism evidence="3 4">
    <name type="scientific">Acinetobacter tandoii</name>
    <dbReference type="NCBI Taxonomy" id="202954"/>
    <lineage>
        <taxon>Bacteria</taxon>
        <taxon>Pseudomonadati</taxon>
        <taxon>Pseudomonadota</taxon>
        <taxon>Gammaproteobacteria</taxon>
        <taxon>Moraxellales</taxon>
        <taxon>Moraxellaceae</taxon>
        <taxon>Acinetobacter</taxon>
    </lineage>
</organism>
<dbReference type="Gene3D" id="2.60.40.740">
    <property type="match status" value="1"/>
</dbReference>
<evidence type="ECO:0000259" key="2">
    <source>
        <dbReference type="Pfam" id="PF01345"/>
    </source>
</evidence>
<dbReference type="NCBIfam" id="TIGR01451">
    <property type="entry name" value="B_ant_repeat"/>
    <property type="match status" value="2"/>
</dbReference>
<dbReference type="SUPFAM" id="SSF49401">
    <property type="entry name" value="Bacterial adhesins"/>
    <property type="match status" value="1"/>
</dbReference>
<dbReference type="PANTHER" id="PTHR34819">
    <property type="entry name" value="LARGE CYSTEINE-RICH PERIPLASMIC PROTEIN OMCB"/>
    <property type="match status" value="1"/>
</dbReference>
<evidence type="ECO:0000313" key="4">
    <source>
        <dbReference type="Proteomes" id="UP000325788"/>
    </source>
</evidence>
<reference evidence="3 4" key="1">
    <citation type="submission" date="2019-09" db="EMBL/GenBank/DDBJ databases">
        <title>Draft genome sequence of Acinetobacter tandoii W4-4-4 isolated from environmental water sample.</title>
        <authorList>
            <person name="Wee S.K."/>
            <person name="Yan B."/>
            <person name="Mustaffa S.B."/>
            <person name="Yap E.P.H."/>
        </authorList>
    </citation>
    <scope>NUCLEOTIDE SEQUENCE [LARGE SCALE GENOMIC DNA]</scope>
    <source>
        <strain evidence="3 4">W4-4-4</strain>
    </source>
</reference>
<dbReference type="Pfam" id="PF01345">
    <property type="entry name" value="DUF11"/>
    <property type="match status" value="2"/>
</dbReference>
<comment type="caution">
    <text evidence="3">The sequence shown here is derived from an EMBL/GenBank/DDBJ whole genome shotgun (WGS) entry which is preliminary data.</text>
</comment>
<evidence type="ECO:0000313" key="3">
    <source>
        <dbReference type="EMBL" id="KAB1854533.1"/>
    </source>
</evidence>
<sequence>MPMNLKTTKRNSLYVSIATVLGGFAFFATGAHAAAPAAGTNISNIATASYVDGTSTTRTVTSNEVKTTVLQVGSFTLEQNRTATANPNGVVTLSHVLTNTGNGTDEFTLNLANVAGDNFDFSNIAVYLDANKDGVPDNGTNLAGQKVTLNAGESVGLVVVGTTAATAAAGNSGQLELSAASSYITVLADKTKVNTDTVTIVTGAVIQVTKSANVTAVARGDTVTYELTYKNTGNADAANLTIEDLLPSGVTYVAGSARWSGQTAALTDATGDEAAAAAKYEFTNGKVQLVLASVPRNSTGKLTFQVTVNTTAPAGKITNIATFDPDGPGTETSQPTNPYDVTVQSTYTGTINDNASDTYSDAQKVIGNTAKDDLITTTAVQGSPVLFGASSSTEDIWIHNLGNVAETYNITVNKSALPAGSIVELLKSDGNTPLTDTNGDASVDSGPLASGGHLEISARITLPNGYTGPITAPGLDTILTITPVHAPASSDTVTLRITDITTSKVDLSNGKGNKNYTEDDTGLTGEGAYVSGNVVTTVTTKPGVAATFPIAVTNYGSTSDNYNFGTEQALPAGWTVEYFVADSSGVCSATKVTNTGAIQPNTTAYFCAKVTPSTDATPANSQDIVFTINSPATGLTDKMKDHLTVEAVRGLSFLADQQGQVAPGGTIVYKHTLTNNGNVVEGVAGGSTLPFTITHDPSNTGFVTSVYVDKNNDGIADANELVTTSDLNAWLTATNGADGLSPKESINILVKVEAPSNATAGQADLSIVTVTPTGALNGTAAPAAITVTDKTTVNIGQVRLEKMQALDAACDGTPDGSFGTSTLQAKPGACIIYQIKAVNDGNQAVTKVEITDAVPSYTTLGSSPAAALDPVSKGTVTNTANNLKSSQFDLAPSETVTMKFSVKVDAQ</sequence>
<accession>A0A5N4WFV8</accession>
<dbReference type="InterPro" id="IPR051172">
    <property type="entry name" value="Chlamydia_OmcB"/>
</dbReference>
<dbReference type="EMBL" id="VXLD01000006">
    <property type="protein sequence ID" value="KAB1854533.1"/>
    <property type="molecule type" value="Genomic_DNA"/>
</dbReference>
<feature type="chain" id="PRO_5024303505" evidence="1">
    <location>
        <begin position="34"/>
        <end position="907"/>
    </location>
</feature>
<protein>
    <submittedName>
        <fullName evidence="3">DUF11 domain-containing protein</fullName>
    </submittedName>
</protein>
<feature type="domain" description="DUF11" evidence="2">
    <location>
        <begin position="206"/>
        <end position="326"/>
    </location>
</feature>
<dbReference type="InterPro" id="IPR001434">
    <property type="entry name" value="OmcB-like_DUF11"/>
</dbReference>
<name>A0A5N4WFV8_9GAMM</name>
<keyword evidence="1" id="KW-0732">Signal</keyword>
<dbReference type="InterPro" id="IPR008966">
    <property type="entry name" value="Adhesion_dom_sf"/>
</dbReference>
<gene>
    <name evidence="3" type="ORF">F4W09_10565</name>
</gene>
<dbReference type="Proteomes" id="UP000325788">
    <property type="component" value="Unassembled WGS sequence"/>
</dbReference>
<feature type="domain" description="DUF11" evidence="2">
    <location>
        <begin position="824"/>
        <end position="905"/>
    </location>
</feature>
<feature type="signal peptide" evidence="1">
    <location>
        <begin position="1"/>
        <end position="33"/>
    </location>
</feature>
<proteinExistence type="predicted"/>
<dbReference type="AlphaFoldDB" id="A0A5N4WFV8"/>
<dbReference type="InterPro" id="IPR047589">
    <property type="entry name" value="DUF11_rpt"/>
</dbReference>
<evidence type="ECO:0000256" key="1">
    <source>
        <dbReference type="SAM" id="SignalP"/>
    </source>
</evidence>
<dbReference type="RefSeq" id="WP_104441457.1">
    <property type="nucleotide sequence ID" value="NZ_JBODRR010000093.1"/>
</dbReference>